<dbReference type="EMBL" id="LAZR01004121">
    <property type="protein sequence ID" value="KKN11562.1"/>
    <property type="molecule type" value="Genomic_DNA"/>
</dbReference>
<reference evidence="1" key="1">
    <citation type="journal article" date="2015" name="Nature">
        <title>Complex archaea that bridge the gap between prokaryotes and eukaryotes.</title>
        <authorList>
            <person name="Spang A."/>
            <person name="Saw J.H."/>
            <person name="Jorgensen S.L."/>
            <person name="Zaremba-Niedzwiedzka K."/>
            <person name="Martijn J."/>
            <person name="Lind A.E."/>
            <person name="van Eijk R."/>
            <person name="Schleper C."/>
            <person name="Guy L."/>
            <person name="Ettema T.J."/>
        </authorList>
    </citation>
    <scope>NUCLEOTIDE SEQUENCE</scope>
</reference>
<comment type="caution">
    <text evidence="1">The sequence shown here is derived from an EMBL/GenBank/DDBJ whole genome shotgun (WGS) entry which is preliminary data.</text>
</comment>
<evidence type="ECO:0000313" key="1">
    <source>
        <dbReference type="EMBL" id="KKN11562.1"/>
    </source>
</evidence>
<gene>
    <name evidence="1" type="ORF">LCGC14_1025120</name>
</gene>
<proteinExistence type="predicted"/>
<protein>
    <submittedName>
        <fullName evidence="1">Uncharacterized protein</fullName>
    </submittedName>
</protein>
<organism evidence="1">
    <name type="scientific">marine sediment metagenome</name>
    <dbReference type="NCBI Taxonomy" id="412755"/>
    <lineage>
        <taxon>unclassified sequences</taxon>
        <taxon>metagenomes</taxon>
        <taxon>ecological metagenomes</taxon>
    </lineage>
</organism>
<name>A0A0F9NHW0_9ZZZZ</name>
<accession>A0A0F9NHW0</accession>
<dbReference type="AlphaFoldDB" id="A0A0F9NHW0"/>
<sequence>MENTASINLIGTYNFTNANARQPWGVVENANHRSGLLDVFFPHNPEDKQHGQVALHELLAWSSAGVIEKVDNS</sequence>